<proteinExistence type="predicted"/>
<dbReference type="RefSeq" id="WP_161276416.1">
    <property type="nucleotide sequence ID" value="NZ_JAQKQS010000033.1"/>
</dbReference>
<sequence>MYHQLYNTLETYEYTGNFLNLLSSDIMDEKGNDLSADTNGKLYVSLSAKKGIVIKDEQTTAKHDISGNLTMHPSGAWGLAYSYSNDTEKITFQDGNILKEPWILTSMDDDEVRTGIFKQVSLIEIGNEHIMVYGCLVGDDAPYKIAVYDQDGNQQLLLGRDPSDDSASFGYITGVAETANGYIATDGNARILYFWSKDGTLLGKIQCSDIFGTRYPWLEDIKVADDGSAMLLMTQKREDESASELMVFRLTGF</sequence>
<evidence type="ECO:0000313" key="1">
    <source>
        <dbReference type="EMBL" id="MZS90457.1"/>
    </source>
</evidence>
<dbReference type="Proteomes" id="UP000477156">
    <property type="component" value="Unassembled WGS sequence"/>
</dbReference>
<dbReference type="AlphaFoldDB" id="A0A6L8XWY9"/>
<name>A0A6L8XWY9_9FIRM</name>
<accession>A0A6L8XWY9</accession>
<dbReference type="SUPFAM" id="SSF63829">
    <property type="entry name" value="Calcium-dependent phosphotriesterase"/>
    <property type="match status" value="1"/>
</dbReference>
<reference evidence="1 2" key="1">
    <citation type="journal article" date="2019" name="Nat. Med.">
        <title>A library of human gut bacterial isolates paired with longitudinal multiomics data enables mechanistic microbiome research.</title>
        <authorList>
            <person name="Poyet M."/>
            <person name="Groussin M."/>
            <person name="Gibbons S.M."/>
            <person name="Avila-Pacheco J."/>
            <person name="Jiang X."/>
            <person name="Kearney S.M."/>
            <person name="Perrotta A.R."/>
            <person name="Berdy B."/>
            <person name="Zhao S."/>
            <person name="Lieberman T.D."/>
            <person name="Swanson P.K."/>
            <person name="Smith M."/>
            <person name="Roesemann S."/>
            <person name="Alexander J.E."/>
            <person name="Rich S.A."/>
            <person name="Livny J."/>
            <person name="Vlamakis H."/>
            <person name="Clish C."/>
            <person name="Bullock K."/>
            <person name="Deik A."/>
            <person name="Scott J."/>
            <person name="Pierce K.A."/>
            <person name="Xavier R.J."/>
            <person name="Alm E.J."/>
        </authorList>
    </citation>
    <scope>NUCLEOTIDE SEQUENCE [LARGE SCALE GENOMIC DNA]</scope>
    <source>
        <strain evidence="1 2">BIOML-A12</strain>
    </source>
</reference>
<evidence type="ECO:0000313" key="2">
    <source>
        <dbReference type="Proteomes" id="UP000477156"/>
    </source>
</evidence>
<dbReference type="EMBL" id="WWVF01000038">
    <property type="protein sequence ID" value="MZS90457.1"/>
    <property type="molecule type" value="Genomic_DNA"/>
</dbReference>
<comment type="caution">
    <text evidence="1">The sequence shown here is derived from an EMBL/GenBank/DDBJ whole genome shotgun (WGS) entry which is preliminary data.</text>
</comment>
<organism evidence="1 2">
    <name type="scientific">Blautia wexlerae</name>
    <dbReference type="NCBI Taxonomy" id="418240"/>
    <lineage>
        <taxon>Bacteria</taxon>
        <taxon>Bacillati</taxon>
        <taxon>Bacillota</taxon>
        <taxon>Clostridia</taxon>
        <taxon>Lachnospirales</taxon>
        <taxon>Lachnospiraceae</taxon>
        <taxon>Blautia</taxon>
    </lineage>
</organism>
<gene>
    <name evidence="1" type="ORF">GT712_15615</name>
</gene>
<protein>
    <submittedName>
        <fullName evidence="1">Uncharacterized protein</fullName>
    </submittedName>
</protein>